<organism evidence="1 2">
    <name type="scientific">Nephila pilipes</name>
    <name type="common">Giant wood spider</name>
    <name type="synonym">Nephila maculata</name>
    <dbReference type="NCBI Taxonomy" id="299642"/>
    <lineage>
        <taxon>Eukaryota</taxon>
        <taxon>Metazoa</taxon>
        <taxon>Ecdysozoa</taxon>
        <taxon>Arthropoda</taxon>
        <taxon>Chelicerata</taxon>
        <taxon>Arachnida</taxon>
        <taxon>Araneae</taxon>
        <taxon>Araneomorphae</taxon>
        <taxon>Entelegynae</taxon>
        <taxon>Araneoidea</taxon>
        <taxon>Nephilidae</taxon>
        <taxon>Nephila</taxon>
    </lineage>
</organism>
<evidence type="ECO:0008006" key="3">
    <source>
        <dbReference type="Google" id="ProtNLM"/>
    </source>
</evidence>
<dbReference type="OrthoDB" id="6774133at2759"/>
<dbReference type="GO" id="GO:0003676">
    <property type="term" value="F:nucleic acid binding"/>
    <property type="evidence" value="ECO:0007669"/>
    <property type="project" value="InterPro"/>
</dbReference>
<reference evidence="1" key="1">
    <citation type="submission" date="2020-08" db="EMBL/GenBank/DDBJ databases">
        <title>Multicomponent nature underlies the extraordinary mechanical properties of spider dragline silk.</title>
        <authorList>
            <person name="Kono N."/>
            <person name="Nakamura H."/>
            <person name="Mori M."/>
            <person name="Yoshida Y."/>
            <person name="Ohtoshi R."/>
            <person name="Malay A.D."/>
            <person name="Moran D.A.P."/>
            <person name="Tomita M."/>
            <person name="Numata K."/>
            <person name="Arakawa K."/>
        </authorList>
    </citation>
    <scope>NUCLEOTIDE SEQUENCE</scope>
</reference>
<dbReference type="InterPro" id="IPR036397">
    <property type="entry name" value="RNaseH_sf"/>
</dbReference>
<gene>
    <name evidence="1" type="ORF">NPIL_369681</name>
</gene>
<dbReference type="Proteomes" id="UP000887013">
    <property type="component" value="Unassembled WGS sequence"/>
</dbReference>
<dbReference type="SUPFAM" id="SSF53098">
    <property type="entry name" value="Ribonuclease H-like"/>
    <property type="match status" value="1"/>
</dbReference>
<evidence type="ECO:0000313" key="2">
    <source>
        <dbReference type="Proteomes" id="UP000887013"/>
    </source>
</evidence>
<comment type="caution">
    <text evidence="1">The sequence shown here is derived from an EMBL/GenBank/DDBJ whole genome shotgun (WGS) entry which is preliminary data.</text>
</comment>
<accession>A0A8X6QDR5</accession>
<name>A0A8X6QDR5_NEPPI</name>
<keyword evidence="2" id="KW-1185">Reference proteome</keyword>
<dbReference type="InterPro" id="IPR012337">
    <property type="entry name" value="RNaseH-like_sf"/>
</dbReference>
<dbReference type="AlphaFoldDB" id="A0A8X6QDR5"/>
<dbReference type="EMBL" id="BMAW01028635">
    <property type="protein sequence ID" value="GFU08389.1"/>
    <property type="molecule type" value="Genomic_DNA"/>
</dbReference>
<proteinExistence type="predicted"/>
<dbReference type="Gene3D" id="3.30.420.10">
    <property type="entry name" value="Ribonuclease H-like superfamily/Ribonuclease H"/>
    <property type="match status" value="1"/>
</dbReference>
<evidence type="ECO:0000313" key="1">
    <source>
        <dbReference type="EMBL" id="GFU08389.1"/>
    </source>
</evidence>
<sequence>MNDPVGSGEHSRFFSKYAPVGKYLTNFDTAVHAIFLAIPDLQSRMGSLEKAVILVDSKPAIETIALHHLQESLFVSKVKQFTRELTINCKIVEFLWIPSHVDVDDNERAVLLAKGGTIYMEYTG</sequence>
<protein>
    <recommendedName>
        <fullName evidence="3">RNase H type-1 domain-containing protein</fullName>
    </recommendedName>
</protein>